<reference evidence="3 4" key="1">
    <citation type="submission" date="2017-06" db="EMBL/GenBank/DDBJ databases">
        <title>Sequencing and comparative analysis of myxobacterial genomes.</title>
        <authorList>
            <person name="Rupp O."/>
            <person name="Goesmann A."/>
            <person name="Sogaard-Andersen L."/>
        </authorList>
    </citation>
    <scope>NUCLEOTIDE SEQUENCE [LARGE SCALE GENOMIC DNA]</scope>
    <source>
        <strain evidence="3 4">DSM 52655</strain>
    </source>
</reference>
<organism evidence="3 4">
    <name type="scientific">Cystobacter fuscus</name>
    <dbReference type="NCBI Taxonomy" id="43"/>
    <lineage>
        <taxon>Bacteria</taxon>
        <taxon>Pseudomonadati</taxon>
        <taxon>Myxococcota</taxon>
        <taxon>Myxococcia</taxon>
        <taxon>Myxococcales</taxon>
        <taxon>Cystobacterineae</taxon>
        <taxon>Archangiaceae</taxon>
        <taxon>Cystobacter</taxon>
    </lineage>
</organism>
<dbReference type="Proteomes" id="UP000217257">
    <property type="component" value="Chromosome"/>
</dbReference>
<sequence length="254" mass="27099">MTRLMGMERLRSTPSTATSEDVPSLPSALEVPDNRRQAVPLLDRLNALRSEGVTPDEVASFLDGLVRPLGPEESPRSRADLLLKVLEDERLCTLTTSDGRQVGGAALEALQELGFPFALEVTPTMLARVREHQAAARPMTGIPGGLGAAVASAALVWAVYLPTVPAEYKIWLSVLLLGPVAISALARWGDLPSLHRIANLAQWLVGLACLLAAFNTEKVSTTLTLGFAGVLAHLSAWLLRNGPSKGPPPPEPER</sequence>
<dbReference type="KEGG" id="cfus:CYFUS_006039"/>
<proteinExistence type="predicted"/>
<dbReference type="EMBL" id="CP022098">
    <property type="protein sequence ID" value="ATB40588.1"/>
    <property type="molecule type" value="Genomic_DNA"/>
</dbReference>
<name>A0A250JAK0_9BACT</name>
<feature type="compositionally biased region" description="Polar residues" evidence="1">
    <location>
        <begin position="12"/>
        <end position="21"/>
    </location>
</feature>
<keyword evidence="2" id="KW-1133">Transmembrane helix</keyword>
<protein>
    <submittedName>
        <fullName evidence="3">Uncharacterized protein</fullName>
    </submittedName>
</protein>
<dbReference type="RefSeq" id="WP_157758763.1">
    <property type="nucleotide sequence ID" value="NZ_CP022098.1"/>
</dbReference>
<accession>A0A250JAK0</accession>
<feature type="transmembrane region" description="Helical" evidence="2">
    <location>
        <begin position="140"/>
        <end position="162"/>
    </location>
</feature>
<evidence type="ECO:0000256" key="2">
    <source>
        <dbReference type="SAM" id="Phobius"/>
    </source>
</evidence>
<feature type="compositionally biased region" description="Basic and acidic residues" evidence="1">
    <location>
        <begin position="1"/>
        <end position="11"/>
    </location>
</feature>
<dbReference type="AlphaFoldDB" id="A0A250JAK0"/>
<feature type="region of interest" description="Disordered" evidence="1">
    <location>
        <begin position="1"/>
        <end position="28"/>
    </location>
</feature>
<evidence type="ECO:0000313" key="4">
    <source>
        <dbReference type="Proteomes" id="UP000217257"/>
    </source>
</evidence>
<evidence type="ECO:0000313" key="3">
    <source>
        <dbReference type="EMBL" id="ATB40588.1"/>
    </source>
</evidence>
<keyword evidence="2" id="KW-0472">Membrane</keyword>
<keyword evidence="2" id="KW-0812">Transmembrane</keyword>
<evidence type="ECO:0000256" key="1">
    <source>
        <dbReference type="SAM" id="MobiDB-lite"/>
    </source>
</evidence>
<feature type="transmembrane region" description="Helical" evidence="2">
    <location>
        <begin position="168"/>
        <end position="185"/>
    </location>
</feature>
<gene>
    <name evidence="3" type="ORF">CYFUS_006039</name>
</gene>